<keyword evidence="1" id="KW-0472">Membrane</keyword>
<dbReference type="AlphaFoldDB" id="A0A0L6VP82"/>
<evidence type="ECO:0000256" key="2">
    <source>
        <dbReference type="SAM" id="SignalP"/>
    </source>
</evidence>
<name>A0A0L6VP82_9BASI</name>
<organism evidence="3 4">
    <name type="scientific">Puccinia sorghi</name>
    <dbReference type="NCBI Taxonomy" id="27349"/>
    <lineage>
        <taxon>Eukaryota</taxon>
        <taxon>Fungi</taxon>
        <taxon>Dikarya</taxon>
        <taxon>Basidiomycota</taxon>
        <taxon>Pucciniomycotina</taxon>
        <taxon>Pucciniomycetes</taxon>
        <taxon>Pucciniales</taxon>
        <taxon>Pucciniaceae</taxon>
        <taxon>Puccinia</taxon>
    </lineage>
</organism>
<evidence type="ECO:0000313" key="4">
    <source>
        <dbReference type="Proteomes" id="UP000037035"/>
    </source>
</evidence>
<sequence>MAKWCAFLVKFFLGLGIGGDYPLSAFITPEFSVNQIWGRIMSTVFASQGKNFFKWLLLPRALFVIWFNDGPGCGFAERALMEVSPLTPCSKSPLEQPIELEESAIGWSEYANLSFSCRLGQVALSLIMLWCRKSIEERQAYYGPRQTIALIVVLAGLIVGLVMLFQWVGNGDGPGKTCRRTKDG</sequence>
<feature type="chain" id="PRO_5005568682" evidence="2">
    <location>
        <begin position="20"/>
        <end position="184"/>
    </location>
</feature>
<dbReference type="Proteomes" id="UP000037035">
    <property type="component" value="Unassembled WGS sequence"/>
</dbReference>
<keyword evidence="2" id="KW-0732">Signal</keyword>
<evidence type="ECO:0000313" key="3">
    <source>
        <dbReference type="EMBL" id="KNZ62422.1"/>
    </source>
</evidence>
<reference evidence="3 4" key="1">
    <citation type="submission" date="2015-08" db="EMBL/GenBank/DDBJ databases">
        <title>Next Generation Sequencing and Analysis of the Genome of Puccinia sorghi L Schw, the Causal Agent of Maize Common Rust.</title>
        <authorList>
            <person name="Rochi L."/>
            <person name="Burguener G."/>
            <person name="Darino M."/>
            <person name="Turjanski A."/>
            <person name="Kreff E."/>
            <person name="Dieguez M.J."/>
            <person name="Sacco F."/>
        </authorList>
    </citation>
    <scope>NUCLEOTIDE SEQUENCE [LARGE SCALE GENOMIC DNA]</scope>
    <source>
        <strain evidence="3 4">RO10H11247</strain>
    </source>
</reference>
<comment type="caution">
    <text evidence="3">The sequence shown here is derived from an EMBL/GenBank/DDBJ whole genome shotgun (WGS) entry which is preliminary data.</text>
</comment>
<proteinExistence type="predicted"/>
<dbReference type="OrthoDB" id="3045678at2759"/>
<dbReference type="STRING" id="27349.A0A0L6VP82"/>
<keyword evidence="4" id="KW-1185">Reference proteome</keyword>
<accession>A0A0L6VP82</accession>
<dbReference type="InterPro" id="IPR036259">
    <property type="entry name" value="MFS_trans_sf"/>
</dbReference>
<keyword evidence="1" id="KW-0812">Transmembrane</keyword>
<gene>
    <name evidence="3" type="ORF">VP01_1271g4</name>
</gene>
<dbReference type="VEuPathDB" id="FungiDB:VP01_1271g4"/>
<feature type="signal peptide" evidence="2">
    <location>
        <begin position="1"/>
        <end position="19"/>
    </location>
</feature>
<feature type="transmembrane region" description="Helical" evidence="1">
    <location>
        <begin position="147"/>
        <end position="167"/>
    </location>
</feature>
<protein>
    <submittedName>
        <fullName evidence="3">Uncharacterized protein</fullName>
    </submittedName>
</protein>
<keyword evidence="1" id="KW-1133">Transmembrane helix</keyword>
<dbReference type="EMBL" id="LAVV01003021">
    <property type="protein sequence ID" value="KNZ62422.1"/>
    <property type="molecule type" value="Genomic_DNA"/>
</dbReference>
<evidence type="ECO:0000256" key="1">
    <source>
        <dbReference type="SAM" id="Phobius"/>
    </source>
</evidence>
<dbReference type="Gene3D" id="1.20.1250.20">
    <property type="entry name" value="MFS general substrate transporter like domains"/>
    <property type="match status" value="1"/>
</dbReference>